<dbReference type="PANTHER" id="PTHR18895:SF74">
    <property type="entry name" value="MTRF1L RELEASE FACTOR GLUTAMINE METHYLTRANSFERASE"/>
    <property type="match status" value="1"/>
</dbReference>
<evidence type="ECO:0000313" key="5">
    <source>
        <dbReference type="EMBL" id="OGH65914.1"/>
    </source>
</evidence>
<dbReference type="GO" id="GO:0008276">
    <property type="term" value="F:protein methyltransferase activity"/>
    <property type="evidence" value="ECO:0007669"/>
    <property type="project" value="InterPro"/>
</dbReference>
<reference evidence="5 6" key="1">
    <citation type="journal article" date="2016" name="Nat. Commun.">
        <title>Thousands of microbial genomes shed light on interconnected biogeochemical processes in an aquifer system.</title>
        <authorList>
            <person name="Anantharaman K."/>
            <person name="Brown C.T."/>
            <person name="Hug L.A."/>
            <person name="Sharon I."/>
            <person name="Castelle C.J."/>
            <person name="Probst A.J."/>
            <person name="Thomas B.C."/>
            <person name="Singh A."/>
            <person name="Wilkins M.J."/>
            <person name="Karaoz U."/>
            <person name="Brodie E.L."/>
            <person name="Williams K.H."/>
            <person name="Hubbard S.S."/>
            <person name="Banfield J.F."/>
        </authorList>
    </citation>
    <scope>NUCLEOTIDE SEQUENCE [LARGE SCALE GENOMIC DNA]</scope>
</reference>
<evidence type="ECO:0000256" key="2">
    <source>
        <dbReference type="ARBA" id="ARBA00022679"/>
    </source>
</evidence>
<dbReference type="Gene3D" id="3.40.50.150">
    <property type="entry name" value="Vaccinia Virus protein VP39"/>
    <property type="match status" value="1"/>
</dbReference>
<keyword evidence="2" id="KW-0808">Transferase</keyword>
<organism evidence="5 6">
    <name type="scientific">Candidatus Magasanikbacteria bacterium RIFCSPHIGHO2_02_FULL_47_14</name>
    <dbReference type="NCBI Taxonomy" id="1798680"/>
    <lineage>
        <taxon>Bacteria</taxon>
        <taxon>Candidatus Magasanikiibacteriota</taxon>
    </lineage>
</organism>
<dbReference type="AlphaFoldDB" id="A0A1F6M2S9"/>
<feature type="non-terminal residue" evidence="5">
    <location>
        <position position="271"/>
    </location>
</feature>
<dbReference type="SUPFAM" id="SSF53335">
    <property type="entry name" value="S-adenosyl-L-methionine-dependent methyltransferases"/>
    <property type="match status" value="1"/>
</dbReference>
<evidence type="ECO:0000256" key="3">
    <source>
        <dbReference type="ARBA" id="ARBA00022691"/>
    </source>
</evidence>
<dbReference type="GO" id="GO:0032259">
    <property type="term" value="P:methylation"/>
    <property type="evidence" value="ECO:0007669"/>
    <property type="project" value="UniProtKB-KW"/>
</dbReference>
<dbReference type="Pfam" id="PF06325">
    <property type="entry name" value="PrmA"/>
    <property type="match status" value="1"/>
</dbReference>
<dbReference type="InterPro" id="IPR050320">
    <property type="entry name" value="N5-glutamine_MTase"/>
</dbReference>
<dbReference type="CDD" id="cd02440">
    <property type="entry name" value="AdoMet_MTases"/>
    <property type="match status" value="1"/>
</dbReference>
<dbReference type="Pfam" id="PF17827">
    <property type="entry name" value="PrmC_N"/>
    <property type="match status" value="1"/>
</dbReference>
<comment type="caution">
    <text evidence="5">The sequence shown here is derived from an EMBL/GenBank/DDBJ whole genome shotgun (WGS) entry which is preliminary data.</text>
</comment>
<proteinExistence type="predicted"/>
<accession>A0A1F6M2S9</accession>
<keyword evidence="1" id="KW-0489">Methyltransferase</keyword>
<evidence type="ECO:0000259" key="4">
    <source>
        <dbReference type="Pfam" id="PF17827"/>
    </source>
</evidence>
<protein>
    <recommendedName>
        <fullName evidence="4">Release factor glutamine methyltransferase N-terminal domain-containing protein</fullName>
    </recommendedName>
</protein>
<dbReference type="Gene3D" id="1.10.8.10">
    <property type="entry name" value="DNA helicase RuvA subunit, C-terminal domain"/>
    <property type="match status" value="1"/>
</dbReference>
<dbReference type="InterPro" id="IPR040758">
    <property type="entry name" value="PrmC_N"/>
</dbReference>
<gene>
    <name evidence="5" type="ORF">A3J66_04265</name>
</gene>
<sequence length="271" mass="30380">MTIAQLLRETCEKIEPFDAEFLLADVLHVSRAHLREYPDHVISKYAVRRFHTYVNARAQGIPIPYVVKYMVFCNLAIGVTKDVMIPRSTTEQIVELVLQEIKTPVKERTLIIDVGTGSGCIPIAIGKYLDNPMPTHLFATDISQKALLVAKKNAAFHEVPIEFFRGDLLLPILEKRLIPRETHVILTAHLPYISTEKIGNRAEPKVALDGGADGLDLYRQLFFQIQGLVSIPKIVLDIFCECAPKQIPNIITHIEATLPGSRILTHADDTN</sequence>
<keyword evidence="3" id="KW-0949">S-adenosyl-L-methionine</keyword>
<name>A0A1F6M2S9_9BACT</name>
<dbReference type="EMBL" id="MFQB01000042">
    <property type="protein sequence ID" value="OGH65914.1"/>
    <property type="molecule type" value="Genomic_DNA"/>
</dbReference>
<dbReference type="NCBIfam" id="TIGR00536">
    <property type="entry name" value="hemK_fam"/>
    <property type="match status" value="1"/>
</dbReference>
<evidence type="ECO:0000313" key="6">
    <source>
        <dbReference type="Proteomes" id="UP000176282"/>
    </source>
</evidence>
<dbReference type="InterPro" id="IPR004556">
    <property type="entry name" value="HemK-like"/>
</dbReference>
<dbReference type="PANTHER" id="PTHR18895">
    <property type="entry name" value="HEMK METHYLTRANSFERASE"/>
    <property type="match status" value="1"/>
</dbReference>
<dbReference type="InterPro" id="IPR029063">
    <property type="entry name" value="SAM-dependent_MTases_sf"/>
</dbReference>
<feature type="domain" description="Release factor glutamine methyltransferase N-terminal" evidence="4">
    <location>
        <begin position="4"/>
        <end position="66"/>
    </location>
</feature>
<evidence type="ECO:0000256" key="1">
    <source>
        <dbReference type="ARBA" id="ARBA00022603"/>
    </source>
</evidence>
<dbReference type="STRING" id="1798680.A3J66_04265"/>
<dbReference type="Proteomes" id="UP000176282">
    <property type="component" value="Unassembled WGS sequence"/>
</dbReference>